<name>A0A841BNF9_9ACTN</name>
<dbReference type="AlphaFoldDB" id="A0A841BNF9"/>
<dbReference type="EMBL" id="JACHMN010000002">
    <property type="protein sequence ID" value="MBB5868826.1"/>
    <property type="molecule type" value="Genomic_DNA"/>
</dbReference>
<keyword evidence="2" id="KW-1133">Transmembrane helix</keyword>
<dbReference type="RefSeq" id="WP_184835044.1">
    <property type="nucleotide sequence ID" value="NZ_JACHMN010000002.1"/>
</dbReference>
<evidence type="ECO:0000256" key="2">
    <source>
        <dbReference type="SAM" id="Phobius"/>
    </source>
</evidence>
<keyword evidence="2" id="KW-0472">Membrane</keyword>
<keyword evidence="1" id="KW-0175">Coiled coil</keyword>
<evidence type="ECO:0000313" key="4">
    <source>
        <dbReference type="Proteomes" id="UP000587527"/>
    </source>
</evidence>
<gene>
    <name evidence="3" type="ORF">F4553_002205</name>
</gene>
<keyword evidence="2" id="KW-0812">Transmembrane</keyword>
<sequence length="457" mass="50967">MESAYRIRLCDVTSARWRSSESTEQARPSTEFDLTSQFQSFYDSFEGQLPKLLAQRLFDAGDVAMLLESGTVEQAGEFSRVEVVLFGLPFPANQIVATVVLDFPLHELTDGEESYLRKLLQACTGSRLLITGRPVTAIVDELAAEIGAVPEEGADPAEDESKGAREHHALVFVNGNGSPAPEYPVIAGILYGIQPPYQPEFIQLSRPKSLNRTGGTYAAVSPLSSFLYGQQSEAENSVLLTTVQAVGTAARFQRIWHDAYYHVQQFQAHRQSGRTGEQTREDLETLADEVGNLELDLAFSVETTANLGLGSTTARIDDFHHTLYEVMQIRSRARTVGQMFVRLGSSLKSELTAIESREKKIEDARKKVEDARQFRFALTLGLLSFFFAPLGLLFAFFGVNATQVGSDYSMFDLHHYWLVYTFVLVIMLAPTPVVLHIGVRRWRSRRQPTQPEPSTRT</sequence>
<proteinExistence type="predicted"/>
<reference evidence="3 4" key="1">
    <citation type="submission" date="2020-08" db="EMBL/GenBank/DDBJ databases">
        <title>Sequencing the genomes of 1000 actinobacteria strains.</title>
        <authorList>
            <person name="Klenk H.-P."/>
        </authorList>
    </citation>
    <scope>NUCLEOTIDE SEQUENCE [LARGE SCALE GENOMIC DNA]</scope>
    <source>
        <strain evidence="3 4">DSM 45362</strain>
    </source>
</reference>
<accession>A0A841BNF9</accession>
<feature type="transmembrane region" description="Helical" evidence="2">
    <location>
        <begin position="417"/>
        <end position="439"/>
    </location>
</feature>
<feature type="transmembrane region" description="Helical" evidence="2">
    <location>
        <begin position="376"/>
        <end position="397"/>
    </location>
</feature>
<protein>
    <submittedName>
        <fullName evidence="3">Uncharacterized protein</fullName>
    </submittedName>
</protein>
<keyword evidence="4" id="KW-1185">Reference proteome</keyword>
<evidence type="ECO:0000313" key="3">
    <source>
        <dbReference type="EMBL" id="MBB5868826.1"/>
    </source>
</evidence>
<organism evidence="3 4">
    <name type="scientific">Allocatelliglobosispora scoriae</name>
    <dbReference type="NCBI Taxonomy" id="643052"/>
    <lineage>
        <taxon>Bacteria</taxon>
        <taxon>Bacillati</taxon>
        <taxon>Actinomycetota</taxon>
        <taxon>Actinomycetes</taxon>
        <taxon>Micromonosporales</taxon>
        <taxon>Micromonosporaceae</taxon>
        <taxon>Allocatelliglobosispora</taxon>
    </lineage>
</organism>
<dbReference type="Proteomes" id="UP000587527">
    <property type="component" value="Unassembled WGS sequence"/>
</dbReference>
<comment type="caution">
    <text evidence="3">The sequence shown here is derived from an EMBL/GenBank/DDBJ whole genome shotgun (WGS) entry which is preliminary data.</text>
</comment>
<feature type="coiled-coil region" evidence="1">
    <location>
        <begin position="347"/>
        <end position="374"/>
    </location>
</feature>
<evidence type="ECO:0000256" key="1">
    <source>
        <dbReference type="SAM" id="Coils"/>
    </source>
</evidence>